<proteinExistence type="predicted"/>
<sequence>MGIKMSAICAWLSSERRLNYIFRFICLSSNSSSRLEKKQFVFDIILYIVKF</sequence>
<gene>
    <name evidence="1" type="ORF">EXN66_Car011128</name>
</gene>
<dbReference type="Proteomes" id="UP000503349">
    <property type="component" value="Chromosome 11"/>
</dbReference>
<evidence type="ECO:0000313" key="2">
    <source>
        <dbReference type="Proteomes" id="UP000503349"/>
    </source>
</evidence>
<reference evidence="1 2" key="1">
    <citation type="submission" date="2019-02" db="EMBL/GenBank/DDBJ databases">
        <title>Opniocepnalus argus genome.</title>
        <authorList>
            <person name="Zhou C."/>
            <person name="Xiao S."/>
        </authorList>
    </citation>
    <scope>NUCLEOTIDE SEQUENCE [LARGE SCALE GENOMIC DNA]</scope>
    <source>
        <strain evidence="1">OARG1902GOOAL</strain>
        <tissue evidence="1">Muscle</tissue>
    </source>
</reference>
<organism evidence="1 2">
    <name type="scientific">Channa argus</name>
    <name type="common">Northern snakehead</name>
    <name type="synonym">Ophicephalus argus</name>
    <dbReference type="NCBI Taxonomy" id="215402"/>
    <lineage>
        <taxon>Eukaryota</taxon>
        <taxon>Metazoa</taxon>
        <taxon>Chordata</taxon>
        <taxon>Craniata</taxon>
        <taxon>Vertebrata</taxon>
        <taxon>Euteleostomi</taxon>
        <taxon>Actinopterygii</taxon>
        <taxon>Neopterygii</taxon>
        <taxon>Teleostei</taxon>
        <taxon>Neoteleostei</taxon>
        <taxon>Acanthomorphata</taxon>
        <taxon>Anabantaria</taxon>
        <taxon>Anabantiformes</taxon>
        <taxon>Channoidei</taxon>
        <taxon>Channidae</taxon>
        <taxon>Channa</taxon>
    </lineage>
</organism>
<accession>A0A6G1PYW0</accession>
<dbReference type="AlphaFoldDB" id="A0A6G1PYW0"/>
<dbReference type="EMBL" id="CM015722">
    <property type="protein sequence ID" value="KAF3695452.1"/>
    <property type="molecule type" value="Genomic_DNA"/>
</dbReference>
<name>A0A6G1PYW0_CHAAH</name>
<reference evidence="2" key="2">
    <citation type="submission" date="2019-02" db="EMBL/GenBank/DDBJ databases">
        <title>Opniocepnalus argus Var Kimnra genome.</title>
        <authorList>
            <person name="Zhou C."/>
            <person name="Xiao S."/>
        </authorList>
    </citation>
    <scope>NUCLEOTIDE SEQUENCE [LARGE SCALE GENOMIC DNA]</scope>
</reference>
<evidence type="ECO:0000313" key="1">
    <source>
        <dbReference type="EMBL" id="KAF3695452.1"/>
    </source>
</evidence>
<protein>
    <submittedName>
        <fullName evidence="1">Uncharacterized protein</fullName>
    </submittedName>
</protein>
<keyword evidence="2" id="KW-1185">Reference proteome</keyword>